<dbReference type="GO" id="GO:0046872">
    <property type="term" value="F:metal ion binding"/>
    <property type="evidence" value="ECO:0007669"/>
    <property type="project" value="UniProtKB-KW"/>
</dbReference>
<dbReference type="NCBIfam" id="NF040570">
    <property type="entry name" value="guided_TnpB"/>
    <property type="match status" value="1"/>
</dbReference>
<comment type="caution">
    <text evidence="11">The sequence shown here is derived from an EMBL/GenBank/DDBJ whole genome shotgun (WGS) entry which is preliminary data.</text>
</comment>
<evidence type="ECO:0000256" key="2">
    <source>
        <dbReference type="ARBA" id="ARBA00011044"/>
    </source>
</evidence>
<dbReference type="RefSeq" id="WP_057002703.1">
    <property type="nucleotide sequence ID" value="NZ_AZGA01000057.1"/>
</dbReference>
<keyword evidence="6" id="KW-0238">DNA-binding</keyword>
<proteinExistence type="inferred from homology"/>
<dbReference type="InterPro" id="IPR021027">
    <property type="entry name" value="Transposase_put_HTH"/>
</dbReference>
<evidence type="ECO:0000259" key="10">
    <source>
        <dbReference type="Pfam" id="PF12323"/>
    </source>
</evidence>
<dbReference type="NCBIfam" id="TIGR01766">
    <property type="entry name" value="IS200/IS605 family accessory protein TnpB-like domain"/>
    <property type="match status" value="1"/>
</dbReference>
<dbReference type="Pfam" id="PF01385">
    <property type="entry name" value="OrfB_IS605"/>
    <property type="match status" value="1"/>
</dbReference>
<dbReference type="eggNOG" id="COG0675">
    <property type="taxonomic scope" value="Bacteria"/>
</dbReference>
<protein>
    <recommendedName>
        <fullName evidence="13">Transposase</fullName>
    </recommendedName>
</protein>
<dbReference type="InterPro" id="IPR001959">
    <property type="entry name" value="Transposase"/>
</dbReference>
<comment type="similarity">
    <text evidence="1">In the C-terminal section; belongs to the transposase 35 family.</text>
</comment>
<dbReference type="Pfam" id="PF12323">
    <property type="entry name" value="HTH_OrfB_IS605"/>
    <property type="match status" value="1"/>
</dbReference>
<dbReference type="InterPro" id="IPR051399">
    <property type="entry name" value="RNA-guided_DNA_endo/Transpos"/>
</dbReference>
<evidence type="ECO:0008006" key="13">
    <source>
        <dbReference type="Google" id="ProtNLM"/>
    </source>
</evidence>
<dbReference type="GO" id="GO:0003677">
    <property type="term" value="F:DNA binding"/>
    <property type="evidence" value="ECO:0007669"/>
    <property type="project" value="UniProtKB-KW"/>
</dbReference>
<evidence type="ECO:0000313" key="11">
    <source>
        <dbReference type="EMBL" id="KRM33157.1"/>
    </source>
</evidence>
<comment type="similarity">
    <text evidence="2">In the N-terminal section; belongs to the transposase 2 family.</text>
</comment>
<evidence type="ECO:0000256" key="4">
    <source>
        <dbReference type="ARBA" id="ARBA00022723"/>
    </source>
</evidence>
<evidence type="ECO:0000259" key="9">
    <source>
        <dbReference type="Pfam" id="PF07282"/>
    </source>
</evidence>
<organism evidence="11 12">
    <name type="scientific">Agrilactobacillus composti DSM 18527 = JCM 14202</name>
    <dbReference type="NCBI Taxonomy" id="1423734"/>
    <lineage>
        <taxon>Bacteria</taxon>
        <taxon>Bacillati</taxon>
        <taxon>Bacillota</taxon>
        <taxon>Bacilli</taxon>
        <taxon>Lactobacillales</taxon>
        <taxon>Lactobacillaceae</taxon>
        <taxon>Agrilactobacillus</taxon>
    </lineage>
</organism>
<feature type="domain" description="Transposase putative helix-turn-helix" evidence="10">
    <location>
        <begin position="1"/>
        <end position="47"/>
    </location>
</feature>
<dbReference type="PATRIC" id="fig|1423734.3.peg.3288"/>
<keyword evidence="7" id="KW-0233">DNA recombination</keyword>
<dbReference type="Pfam" id="PF07282">
    <property type="entry name" value="Cas12f1-like_TNB"/>
    <property type="match status" value="1"/>
</dbReference>
<dbReference type="STRING" id="1423734.FC83_GL003238"/>
<dbReference type="EMBL" id="AZGA01000057">
    <property type="protein sequence ID" value="KRM33157.1"/>
    <property type="molecule type" value="Genomic_DNA"/>
</dbReference>
<dbReference type="InterPro" id="IPR010095">
    <property type="entry name" value="Cas12f1-like_TNB"/>
</dbReference>
<feature type="domain" description="Probable transposase IS891/IS1136/IS1341" evidence="8">
    <location>
        <begin position="174"/>
        <end position="301"/>
    </location>
</feature>
<reference evidence="11 12" key="1">
    <citation type="journal article" date="2015" name="Genome Announc.">
        <title>Expanding the biotechnology potential of lactobacilli through comparative genomics of 213 strains and associated genera.</title>
        <authorList>
            <person name="Sun Z."/>
            <person name="Harris H.M."/>
            <person name="McCann A."/>
            <person name="Guo C."/>
            <person name="Argimon S."/>
            <person name="Zhang W."/>
            <person name="Yang X."/>
            <person name="Jeffery I.B."/>
            <person name="Cooney J.C."/>
            <person name="Kagawa T.F."/>
            <person name="Liu W."/>
            <person name="Song Y."/>
            <person name="Salvetti E."/>
            <person name="Wrobel A."/>
            <person name="Rasinkangas P."/>
            <person name="Parkhill J."/>
            <person name="Rea M.C."/>
            <person name="O'Sullivan O."/>
            <person name="Ritari J."/>
            <person name="Douillard F.P."/>
            <person name="Paul Ross R."/>
            <person name="Yang R."/>
            <person name="Briner A.E."/>
            <person name="Felis G.E."/>
            <person name="de Vos W.M."/>
            <person name="Barrangou R."/>
            <person name="Klaenhammer T.R."/>
            <person name="Caufield P.W."/>
            <person name="Cui Y."/>
            <person name="Zhang H."/>
            <person name="O'Toole P.W."/>
        </authorList>
    </citation>
    <scope>NUCLEOTIDE SEQUENCE [LARGE SCALE GENOMIC DNA]</scope>
    <source>
        <strain evidence="11 12">DSM 18527</strain>
    </source>
</reference>
<evidence type="ECO:0000256" key="6">
    <source>
        <dbReference type="ARBA" id="ARBA00023125"/>
    </source>
</evidence>
<sequence>MATILKGFKLKLYPTTDQQILFRRTFGCTRFVWNQLLAMQKKRYKNNPEKWFISQFGMDKLLPLLKQEHPWLKEIDATALQMATAQLADAYIRFFKGQNGFPHFRKLAYAQSYTSKYVNRNIQIVDDHHLKLPKVGLVVFKAGRLTIGQIKRVTVRQKAAGHYEATVLCQCETTDLPQTGKRVGGDLGLKSLLNLSDGHKEPNLRYDKKLAKQKHYWEKKRARRLLGAKAQIARDKHEHPDNVRRLTDFKNYQNARVMVAKYAAKIAYQRQDQLHKYTTWLVKHYDHIVLEKMNVKGMLKNHKLARAISNASWGRLVTILAYKCLWYGKKLTLVPPAYTSQECSVCHERNNRLGLSQGQWLSVRQWDCPSCGTHLDRDINAAINILNKGLQATV</sequence>
<gene>
    <name evidence="11" type="ORF">FC83_GL003238</name>
</gene>
<dbReference type="GO" id="GO:0006310">
    <property type="term" value="P:DNA recombination"/>
    <property type="evidence" value="ECO:0007669"/>
    <property type="project" value="UniProtKB-KW"/>
</dbReference>
<dbReference type="GO" id="GO:0032196">
    <property type="term" value="P:transposition"/>
    <property type="evidence" value="ECO:0007669"/>
    <property type="project" value="UniProtKB-KW"/>
</dbReference>
<evidence type="ECO:0000256" key="7">
    <source>
        <dbReference type="ARBA" id="ARBA00023172"/>
    </source>
</evidence>
<evidence type="ECO:0000259" key="8">
    <source>
        <dbReference type="Pfam" id="PF01385"/>
    </source>
</evidence>
<accession>A0A0R1XU62</accession>
<keyword evidence="4" id="KW-0479">Metal-binding</keyword>
<name>A0A0R1XU62_9LACO</name>
<keyword evidence="3" id="KW-0815">Transposition</keyword>
<evidence type="ECO:0000256" key="5">
    <source>
        <dbReference type="ARBA" id="ARBA00022833"/>
    </source>
</evidence>
<dbReference type="AlphaFoldDB" id="A0A0R1XU62"/>
<keyword evidence="12" id="KW-1185">Reference proteome</keyword>
<evidence type="ECO:0000313" key="12">
    <source>
        <dbReference type="Proteomes" id="UP000051236"/>
    </source>
</evidence>
<dbReference type="PANTHER" id="PTHR30405">
    <property type="entry name" value="TRANSPOSASE"/>
    <property type="match status" value="1"/>
</dbReference>
<dbReference type="Proteomes" id="UP000051236">
    <property type="component" value="Unassembled WGS sequence"/>
</dbReference>
<evidence type="ECO:0000256" key="3">
    <source>
        <dbReference type="ARBA" id="ARBA00022578"/>
    </source>
</evidence>
<evidence type="ECO:0000256" key="1">
    <source>
        <dbReference type="ARBA" id="ARBA00008761"/>
    </source>
</evidence>
<feature type="domain" description="Cas12f1-like TNB" evidence="9">
    <location>
        <begin position="313"/>
        <end position="385"/>
    </location>
</feature>
<keyword evidence="5" id="KW-0862">Zinc</keyword>
<dbReference type="PANTHER" id="PTHR30405:SF25">
    <property type="entry name" value="RNA-GUIDED DNA ENDONUCLEASE INSQ-RELATED"/>
    <property type="match status" value="1"/>
</dbReference>